<proteinExistence type="predicted"/>
<dbReference type="InterPro" id="IPR039493">
    <property type="entry name" value="TMEM248/TMEM219"/>
</dbReference>
<evidence type="ECO:0000256" key="2">
    <source>
        <dbReference type="ARBA" id="ARBA00022692"/>
    </source>
</evidence>
<dbReference type="InterPro" id="IPR039587">
    <property type="entry name" value="TMEM248/TMEM219_dom"/>
</dbReference>
<keyword evidence="3 5" id="KW-1133">Transmembrane helix</keyword>
<evidence type="ECO:0000313" key="7">
    <source>
        <dbReference type="EMBL" id="KAK3526650.1"/>
    </source>
</evidence>
<feature type="transmembrane region" description="Helical" evidence="5">
    <location>
        <begin position="45"/>
        <end position="65"/>
    </location>
</feature>
<feature type="domain" description="TMEM248/TMEM219" evidence="6">
    <location>
        <begin position="35"/>
        <end position="270"/>
    </location>
</feature>
<protein>
    <recommendedName>
        <fullName evidence="6">TMEM248/TMEM219 domain-containing protein</fullName>
    </recommendedName>
</protein>
<dbReference type="PANTHER" id="PTHR16002">
    <property type="entry name" value="TRANSMEMBRANE PROTEIN 248-LIKE"/>
    <property type="match status" value="1"/>
</dbReference>
<keyword evidence="4 5" id="KW-0472">Membrane</keyword>
<dbReference type="PANTHER" id="PTHR16002:SF6">
    <property type="entry name" value="INSULIN-LIKE GROWTH FACTOR-BINDING PROTEIN 3 RECEPTOR"/>
    <property type="match status" value="1"/>
</dbReference>
<gene>
    <name evidence="7" type="ORF">QTP70_030861</name>
</gene>
<name>A0AAE0QPF3_9TELE</name>
<dbReference type="AlphaFoldDB" id="A0AAE0QPF3"/>
<sequence length="323" mass="35631">MCGNASTSCVTIYGSFGIKLWCYYTMVRWHPVTNLRSRIIHHPPVTVFFLCLLVLAGAFISIGLYSQNHDMKNPDISMDWNQMLGSLANLKFCTQFNDSDLLNEKPDMNSPPLLTHADELINSTQQKSQVISKFLLVPLMNVGDDLDHNSISATLLGSQLGLKGSAGKQTLNITLFLDTQTPTSATDSALLQKPLNMQTKPQAYNSCLKITAPSHILPQTPSPPQCPFNKNQENSVSPVRALAVQSVKKSSNTPSCLSLEFTPDPKLTVLLTQDEKILARYHLLFFSIALLALCLTMCLLGTLTCSRSGHHLSNDPQKETLLR</sequence>
<evidence type="ECO:0000256" key="4">
    <source>
        <dbReference type="ARBA" id="ARBA00023136"/>
    </source>
</evidence>
<keyword evidence="2 5" id="KW-0812">Transmembrane</keyword>
<comment type="subcellular location">
    <subcellularLocation>
        <location evidence="1">Membrane</location>
    </subcellularLocation>
</comment>
<keyword evidence="8" id="KW-1185">Reference proteome</keyword>
<dbReference type="Proteomes" id="UP001274896">
    <property type="component" value="Unassembled WGS sequence"/>
</dbReference>
<evidence type="ECO:0000256" key="1">
    <source>
        <dbReference type="ARBA" id="ARBA00004370"/>
    </source>
</evidence>
<evidence type="ECO:0000256" key="3">
    <source>
        <dbReference type="ARBA" id="ARBA00022989"/>
    </source>
</evidence>
<evidence type="ECO:0000256" key="5">
    <source>
        <dbReference type="SAM" id="Phobius"/>
    </source>
</evidence>
<reference evidence="7" key="1">
    <citation type="submission" date="2023-06" db="EMBL/GenBank/DDBJ databases">
        <title>Male Hemibagrus guttatus genome.</title>
        <authorList>
            <person name="Bian C."/>
        </authorList>
    </citation>
    <scope>NUCLEOTIDE SEQUENCE</scope>
    <source>
        <strain evidence="7">Male_cb2023</strain>
        <tissue evidence="7">Muscle</tissue>
    </source>
</reference>
<comment type="caution">
    <text evidence="7">The sequence shown here is derived from an EMBL/GenBank/DDBJ whole genome shotgun (WGS) entry which is preliminary data.</text>
</comment>
<dbReference type="GO" id="GO:0016020">
    <property type="term" value="C:membrane"/>
    <property type="evidence" value="ECO:0007669"/>
    <property type="project" value="UniProtKB-SubCell"/>
</dbReference>
<feature type="transmembrane region" description="Helical" evidence="5">
    <location>
        <begin position="283"/>
        <end position="303"/>
    </location>
</feature>
<evidence type="ECO:0000259" key="6">
    <source>
        <dbReference type="Pfam" id="PF14940"/>
    </source>
</evidence>
<accession>A0AAE0QPF3</accession>
<dbReference type="EMBL" id="JAUCMX010000013">
    <property type="protein sequence ID" value="KAK3526650.1"/>
    <property type="molecule type" value="Genomic_DNA"/>
</dbReference>
<organism evidence="7 8">
    <name type="scientific">Hemibagrus guttatus</name>
    <dbReference type="NCBI Taxonomy" id="175788"/>
    <lineage>
        <taxon>Eukaryota</taxon>
        <taxon>Metazoa</taxon>
        <taxon>Chordata</taxon>
        <taxon>Craniata</taxon>
        <taxon>Vertebrata</taxon>
        <taxon>Euteleostomi</taxon>
        <taxon>Actinopterygii</taxon>
        <taxon>Neopterygii</taxon>
        <taxon>Teleostei</taxon>
        <taxon>Ostariophysi</taxon>
        <taxon>Siluriformes</taxon>
        <taxon>Bagridae</taxon>
        <taxon>Hemibagrus</taxon>
    </lineage>
</organism>
<dbReference type="Pfam" id="PF14940">
    <property type="entry name" value="TMEM219"/>
    <property type="match status" value="1"/>
</dbReference>
<evidence type="ECO:0000313" key="8">
    <source>
        <dbReference type="Proteomes" id="UP001274896"/>
    </source>
</evidence>